<evidence type="ECO:0000256" key="5">
    <source>
        <dbReference type="ARBA" id="ARBA00023038"/>
    </source>
</evidence>
<dbReference type="Gene3D" id="2.10.110.10">
    <property type="entry name" value="Cysteine Rich Protein"/>
    <property type="match status" value="1"/>
</dbReference>
<comment type="function">
    <text evidence="7">May be involved in anchoring the terminal actin filaments in the myofibril to the membrane and in transmitting tension from the myofibrils to the extracellular matrix.</text>
</comment>
<evidence type="ECO:0000256" key="1">
    <source>
        <dbReference type="ARBA" id="ARBA00022553"/>
    </source>
</evidence>
<proteinExistence type="predicted"/>
<keyword evidence="1" id="KW-0597">Phosphoprotein</keyword>
<dbReference type="GeneID" id="102975137"/>
<dbReference type="PANTHER" id="PTHR11039">
    <property type="entry name" value="NEBULIN"/>
    <property type="match status" value="1"/>
</dbReference>
<dbReference type="RefSeq" id="XP_028336886.1">
    <property type="nucleotide sequence ID" value="XM_028481085.1"/>
</dbReference>
<dbReference type="PROSITE" id="PS00478">
    <property type="entry name" value="LIM_DOMAIN_1"/>
    <property type="match status" value="1"/>
</dbReference>
<dbReference type="CDD" id="cd09446">
    <property type="entry name" value="LIM_N_RAP"/>
    <property type="match status" value="1"/>
</dbReference>
<dbReference type="SMART" id="SM00132">
    <property type="entry name" value="LIM"/>
    <property type="match status" value="1"/>
</dbReference>
<dbReference type="STRING" id="9755.ENSPCTP00005026282"/>
<protein>
    <recommendedName>
        <fullName evidence="9">Nebulin-related-anchoring protein</fullName>
    </recommendedName>
</protein>
<dbReference type="InParanoid" id="A0A455AYI9"/>
<feature type="domain" description="LIM zinc-binding" evidence="11">
    <location>
        <begin position="4"/>
        <end position="64"/>
    </location>
</feature>
<dbReference type="Pfam" id="PF00880">
    <property type="entry name" value="Nebulin"/>
    <property type="match status" value="15"/>
</dbReference>
<evidence type="ECO:0000256" key="4">
    <source>
        <dbReference type="ARBA" id="ARBA00022833"/>
    </source>
</evidence>
<dbReference type="CTD" id="4892"/>
<evidence type="ECO:0000256" key="10">
    <source>
        <dbReference type="PROSITE-ProRule" id="PRU00125"/>
    </source>
</evidence>
<reference evidence="13" key="1">
    <citation type="submission" date="2025-08" db="UniProtKB">
        <authorList>
            <consortium name="RefSeq"/>
        </authorList>
    </citation>
    <scope>IDENTIFICATION</scope>
    <source>
        <tissue evidence="13">Muscle</tissue>
    </source>
</reference>
<dbReference type="KEGG" id="pcad:102975137"/>
<evidence type="ECO:0000256" key="3">
    <source>
        <dbReference type="ARBA" id="ARBA00022737"/>
    </source>
</evidence>
<accession>A0A455AYI9</accession>
<dbReference type="PRINTS" id="PR00510">
    <property type="entry name" value="NEBULIN"/>
</dbReference>
<name>A0A455AYI9_PHYMC</name>
<dbReference type="InterPro" id="IPR000900">
    <property type="entry name" value="Nebulin_repeat"/>
</dbReference>
<dbReference type="SUPFAM" id="SSF57716">
    <property type="entry name" value="Glucocorticoid receptor-like (DNA-binding domain)"/>
    <property type="match status" value="1"/>
</dbReference>
<dbReference type="PROSITE" id="PS51216">
    <property type="entry name" value="NEBULIN"/>
    <property type="match status" value="27"/>
</dbReference>
<dbReference type="PROSITE" id="PS50023">
    <property type="entry name" value="LIM_DOMAIN_2"/>
    <property type="match status" value="1"/>
</dbReference>
<evidence type="ECO:0000313" key="13">
    <source>
        <dbReference type="RefSeq" id="XP_028336886.1"/>
    </source>
</evidence>
<evidence type="ECO:0000256" key="9">
    <source>
        <dbReference type="ARBA" id="ARBA00068370"/>
    </source>
</evidence>
<keyword evidence="4 10" id="KW-0862">Zinc</keyword>
<evidence type="ECO:0000256" key="7">
    <source>
        <dbReference type="ARBA" id="ARBA00060292"/>
    </source>
</evidence>
<dbReference type="InterPro" id="IPR013998">
    <property type="entry name" value="Nebulin-like"/>
</dbReference>
<keyword evidence="2 10" id="KW-0479">Metal-binding</keyword>
<evidence type="ECO:0000256" key="6">
    <source>
        <dbReference type="ARBA" id="ARBA00023203"/>
    </source>
</evidence>
<evidence type="ECO:0000256" key="8">
    <source>
        <dbReference type="ARBA" id="ARBA00066083"/>
    </source>
</evidence>
<evidence type="ECO:0000256" key="2">
    <source>
        <dbReference type="ARBA" id="ARBA00022723"/>
    </source>
</evidence>
<keyword evidence="6" id="KW-0009">Actin-binding</keyword>
<dbReference type="Pfam" id="PF00412">
    <property type="entry name" value="LIM"/>
    <property type="match status" value="1"/>
</dbReference>
<dbReference type="GO" id="GO:0051015">
    <property type="term" value="F:actin filament binding"/>
    <property type="evidence" value="ECO:0007669"/>
    <property type="project" value="InterPro"/>
</dbReference>
<dbReference type="InterPro" id="IPR001781">
    <property type="entry name" value="Znf_LIM"/>
</dbReference>
<dbReference type="InterPro" id="IPR055297">
    <property type="entry name" value="NEBU/NEBL"/>
</dbReference>
<evidence type="ECO:0000313" key="12">
    <source>
        <dbReference type="Proteomes" id="UP000248484"/>
    </source>
</evidence>
<organism evidence="12 13">
    <name type="scientific">Physeter macrocephalus</name>
    <name type="common">Sperm whale</name>
    <name type="synonym">Physeter catodon</name>
    <dbReference type="NCBI Taxonomy" id="9755"/>
    <lineage>
        <taxon>Eukaryota</taxon>
        <taxon>Metazoa</taxon>
        <taxon>Chordata</taxon>
        <taxon>Craniata</taxon>
        <taxon>Vertebrata</taxon>
        <taxon>Euteleostomi</taxon>
        <taxon>Mammalia</taxon>
        <taxon>Eutheria</taxon>
        <taxon>Laurasiatheria</taxon>
        <taxon>Artiodactyla</taxon>
        <taxon>Whippomorpha</taxon>
        <taxon>Cetacea</taxon>
        <taxon>Odontoceti</taxon>
        <taxon>Physeteridae</taxon>
        <taxon>Physeter</taxon>
    </lineage>
</organism>
<dbReference type="SMART" id="SM00227">
    <property type="entry name" value="NEBU"/>
    <property type="match status" value="38"/>
</dbReference>
<keyword evidence="12" id="KW-1185">Reference proteome</keyword>
<keyword evidence="5 10" id="KW-0440">LIM domain</keyword>
<comment type="subunit">
    <text evidence="8">Interacts with actin, alpha-actinin, KLHL41, TLN1 and VCL. Interacts with CSRP3.</text>
</comment>
<dbReference type="Proteomes" id="UP000248484">
    <property type="component" value="Chromosome 20"/>
</dbReference>
<dbReference type="GO" id="GO:0071691">
    <property type="term" value="P:cardiac muscle thin filament assembly"/>
    <property type="evidence" value="ECO:0007669"/>
    <property type="project" value="TreeGrafter"/>
</dbReference>
<dbReference type="OrthoDB" id="9295290at2759"/>
<evidence type="ECO:0000259" key="11">
    <source>
        <dbReference type="PROSITE" id="PS50023"/>
    </source>
</evidence>
<gene>
    <name evidence="13" type="primary">NRAP</name>
</gene>
<dbReference type="PANTHER" id="PTHR11039:SF39">
    <property type="entry name" value="NEBULIN-RELATED-ANCHORING PROTEIN"/>
    <property type="match status" value="1"/>
</dbReference>
<keyword evidence="3" id="KW-0677">Repeat</keyword>
<dbReference type="GO" id="GO:0046872">
    <property type="term" value="F:metal ion binding"/>
    <property type="evidence" value="ECO:0007669"/>
    <property type="project" value="UniProtKB-KW"/>
</dbReference>
<dbReference type="GO" id="GO:0030018">
    <property type="term" value="C:Z disc"/>
    <property type="evidence" value="ECO:0007669"/>
    <property type="project" value="InterPro"/>
</dbReference>
<sequence>MNVQACSRCGYGVYPAEKISCLDQIWHKACFHCEICKMMLSVNNFVSHQKKPYCHAHNPKNNTFTSVCRTPLNLNVRKSPEAICGIDDQDDGKRFKSVFHWDMKSKDGAAAPNRQPLVDERAYWTGYGEGNVWRPGALPDVEVVRMAKAQKSLGEEYAEDYQQQWGKGSFPAMITPAYQRAKIANQLASQVEYKRGHDEHISRFSTVADTPELLRAKAAGQLQSDVRYTEDYEQQRGKGSFPAMTTPAYQIAKRANELASDVRYHQQYQRETKGMAGPAAGAEGTLTKEYVDQYGQGYSEEYGERRGKGSFPAMMTPAYQNAKKANELASDIKYRQDFNKMKGAAHYHSLPAQDNLVLKRAQSVNKLVSEVEYKKDLESSKGHSINYCETPQFRNVSKISKFTSDNKYKENYQNHMRGHYEGVGMDRRTLHALKVGSLASNIAYKANYKHNAVDYNYPATLTPSYQTTMKLLPLKDVNYRQSIDKLKYSSVTNTPQIVQAKINAQQLSRVSYRADYEKNKLNYTLPQDVPQLVKARTNAELFSEVKYKEGWEKTKGKGFEMKLDAMSLLAAKASGELASNIKYKEDYEKAKGKVLGTTDTRLLHSLQVAKMSSEVEYKKGFEKSKTHFHLPMDMVNIRHAKKAQALASDRDYRKKLHEYTVLPEDMKTCWAKKAYGLQSELQYKADLSWMKGVGWLTEGSLHLEQAKQAGQLVSEKNYRQRVDELKFTSVADSSQMEHARKSQELQSGVAYKAGHEQSVHQYSISKDEPFFLQAQANAANLSEKLYKSSWEKQKVKGFELRLDSLAFLAAKAKRDLASEVKYKENYEKSRGKLIGAKGAQGDLQMSHSLQMSKLQSELEYKKGFEDTKSQCHVPLDMIHLMHARKAQHLATDIGYKTASHHFTALPTDMKVEWAKKAYGLQSDNQYRADVKWMKGTGWVATGSLNVEQAKEAGELISEKKYRQHPDALKFTSIKDTPEMVQARISYTQAVDRLYREQGENIKHHYTQTADLPEVLLAKLNAMNISETRYKESWSKLRDGGYKLRLDAIPFQAAKASGEIISDYKYKEAFEKMKGQMLGSRSLEDDISLAHSVYASSLQSQVNYRKDFEHSKAQFHLPLDMVTLVHAKKAQTLASDQDYRHPLPQYTSLAEDLRLSCAKKAHRLQSENLYRSDLNFMRGVACVIPGTLDIEGRKRASELISESKYRQHPQSFKYTAVTDAPTLTQAKLSNQITNERLYKAAGEDARHQYTMTLGLPEFVRAKTNAANLSDAKYKESWRNLRVQGYKLTIDALPFQAARVSGDIASDFLYRHDFVKERGRLIGAQSVRDDPRLQHCQRMGRLQSELQYRREAAGNRAQCHLPTNMVPLVHARKAQALASDRDYRTRCHEFTALPEDLKMAWAKKAHALQSELHYRSDLMGMKGTGWLALSSPQIESAKKAGELISETKYRKKPDTIKFTAVVDSPDLVHAKNSYMHCNERLYRSGDAESRHRYTLVPDHPDFTRARLNALHLSDKVYRNSWEQTRDGGYDFRLDAIPFQTARASREIASDVKYKSDLNLTRGIGWTPPGSYKVEMARRAAELANARGLGLRGAYGGQEAVETGGDQRGDVNPDATEILHVKRRKALPL</sequence>
<dbReference type="FunFam" id="2.10.110.10:FF:000071">
    <property type="entry name" value="nebulin-related-anchoring protein isoform X1"/>
    <property type="match status" value="1"/>
</dbReference>